<keyword evidence="13" id="KW-0325">Glycoprotein</keyword>
<evidence type="ECO:0000256" key="9">
    <source>
        <dbReference type="ARBA" id="ARBA00022989"/>
    </source>
</evidence>
<dbReference type="OrthoDB" id="8858139at2759"/>
<dbReference type="InterPro" id="IPR015152">
    <property type="entry name" value="Growth/epo_recpt_lig-bind"/>
</dbReference>
<evidence type="ECO:0000259" key="17">
    <source>
        <dbReference type="PROSITE" id="PS50853"/>
    </source>
</evidence>
<dbReference type="InterPro" id="IPR036116">
    <property type="entry name" value="FN3_sf"/>
</dbReference>
<keyword evidence="10 14" id="KW-0472">Membrane</keyword>
<reference evidence="19" key="1">
    <citation type="submission" date="2025-08" db="UniProtKB">
        <authorList>
            <consortium name="RefSeq"/>
        </authorList>
    </citation>
    <scope>IDENTIFICATION</scope>
    <source>
        <tissue evidence="19">Kidney</tissue>
    </source>
</reference>
<feature type="region of interest" description="Disordered" evidence="16">
    <location>
        <begin position="580"/>
        <end position="602"/>
    </location>
</feature>
<dbReference type="Proteomes" id="UP000081671">
    <property type="component" value="Unplaced"/>
</dbReference>
<dbReference type="SMART" id="SM00060">
    <property type="entry name" value="FN3"/>
    <property type="match status" value="2"/>
</dbReference>
<feature type="region of interest" description="Disordered" evidence="16">
    <location>
        <begin position="326"/>
        <end position="396"/>
    </location>
</feature>
<keyword evidence="5 14" id="KW-0479">Metal-binding</keyword>
<keyword evidence="12 14" id="KW-0675">Receptor</keyword>
<evidence type="ECO:0000256" key="13">
    <source>
        <dbReference type="ARBA" id="ARBA00023180"/>
    </source>
</evidence>
<comment type="subcellular location">
    <subcellularLocation>
        <location evidence="1 14">Membrane</location>
        <topology evidence="1 14">Single-pass type I membrane protein</topology>
    </subcellularLocation>
</comment>
<keyword evidence="15" id="KW-0175">Coiled coil</keyword>
<dbReference type="RefSeq" id="XP_012874001.1">
    <property type="nucleotide sequence ID" value="XM_013018547.1"/>
</dbReference>
<evidence type="ECO:0000256" key="15">
    <source>
        <dbReference type="SAM" id="Coils"/>
    </source>
</evidence>
<evidence type="ECO:0000256" key="6">
    <source>
        <dbReference type="ARBA" id="ARBA00022729"/>
    </source>
</evidence>
<comment type="subunit">
    <text evidence="14">Interacts with SMARCA1. Interacts with NEK3 and VAV2 and this interaction is prolactin-dependent.</text>
</comment>
<comment type="similarity">
    <text evidence="2 14">Belongs to the type I cytokine receptor family. Type 1 subfamily.</text>
</comment>
<feature type="coiled-coil region" evidence="15">
    <location>
        <begin position="453"/>
        <end position="480"/>
    </location>
</feature>
<evidence type="ECO:0000256" key="3">
    <source>
        <dbReference type="ARBA" id="ARBA00019818"/>
    </source>
</evidence>
<feature type="compositionally biased region" description="Polar residues" evidence="16">
    <location>
        <begin position="367"/>
        <end position="376"/>
    </location>
</feature>
<keyword evidence="7" id="KW-0677">Repeat</keyword>
<evidence type="ECO:0000256" key="11">
    <source>
        <dbReference type="ARBA" id="ARBA00023157"/>
    </source>
</evidence>
<dbReference type="FunCoup" id="A0A1S3FBV0">
    <property type="interactions" value="890"/>
</dbReference>
<evidence type="ECO:0000256" key="2">
    <source>
        <dbReference type="ARBA" id="ARBA00007885"/>
    </source>
</evidence>
<dbReference type="GeneID" id="105987331"/>
<dbReference type="KEGG" id="dord:105987331"/>
<dbReference type="CTD" id="5618"/>
<dbReference type="Pfam" id="PF09067">
    <property type="entry name" value="EpoR_lig-bind"/>
    <property type="match status" value="1"/>
</dbReference>
<comment type="domain">
    <text evidence="14">The WSXWS motif appears to be necessary for proper protein folding and thereby efficient intracellular transport and cell-surface receptor binding.</text>
</comment>
<dbReference type="GO" id="GO:0046872">
    <property type="term" value="F:metal ion binding"/>
    <property type="evidence" value="ECO:0007669"/>
    <property type="project" value="UniProtKB-KW"/>
</dbReference>
<proteinExistence type="inferred from homology"/>
<dbReference type="CDD" id="cd00063">
    <property type="entry name" value="FN3"/>
    <property type="match status" value="2"/>
</dbReference>
<feature type="domain" description="Fibronectin type-III" evidence="17">
    <location>
        <begin position="129"/>
        <end position="229"/>
    </location>
</feature>
<dbReference type="InterPro" id="IPR050379">
    <property type="entry name" value="Type-I_Cytokine_Rcpt"/>
</dbReference>
<dbReference type="GO" id="GO:0008284">
    <property type="term" value="P:positive regulation of cell population proliferation"/>
    <property type="evidence" value="ECO:0007669"/>
    <property type="project" value="TreeGrafter"/>
</dbReference>
<comment type="function">
    <text evidence="14">This is a receptor for the anterior pituitary hormone prolactin.</text>
</comment>
<dbReference type="InterPro" id="IPR003528">
    <property type="entry name" value="Long_hematopoietin_rcpt_CS"/>
</dbReference>
<dbReference type="GO" id="GO:0017046">
    <property type="term" value="F:peptide hormone binding"/>
    <property type="evidence" value="ECO:0007669"/>
    <property type="project" value="TreeGrafter"/>
</dbReference>
<evidence type="ECO:0000256" key="10">
    <source>
        <dbReference type="ARBA" id="ARBA00023136"/>
    </source>
</evidence>
<evidence type="ECO:0000256" key="16">
    <source>
        <dbReference type="SAM" id="MobiDB-lite"/>
    </source>
</evidence>
<evidence type="ECO:0000256" key="7">
    <source>
        <dbReference type="ARBA" id="ARBA00022737"/>
    </source>
</evidence>
<feature type="transmembrane region" description="Helical" evidence="14">
    <location>
        <begin position="237"/>
        <end position="258"/>
    </location>
</feature>
<dbReference type="PROSITE" id="PS50853">
    <property type="entry name" value="FN3"/>
    <property type="match status" value="2"/>
</dbReference>
<dbReference type="FunFam" id="2.60.40.10:FF:000358">
    <property type="entry name" value="Prolactin receptor"/>
    <property type="match status" value="1"/>
</dbReference>
<dbReference type="GO" id="GO:0009897">
    <property type="term" value="C:external side of plasma membrane"/>
    <property type="evidence" value="ECO:0007669"/>
    <property type="project" value="TreeGrafter"/>
</dbReference>
<dbReference type="GO" id="GO:0019955">
    <property type="term" value="F:cytokine binding"/>
    <property type="evidence" value="ECO:0007669"/>
    <property type="project" value="TreeGrafter"/>
</dbReference>
<dbReference type="STRING" id="10020.ENSDORP00000003593"/>
<keyword evidence="4 14" id="KW-0812">Transmembrane</keyword>
<evidence type="ECO:0000256" key="12">
    <source>
        <dbReference type="ARBA" id="ARBA00023170"/>
    </source>
</evidence>
<keyword evidence="9 14" id="KW-1133">Transmembrane helix</keyword>
<evidence type="ECO:0000256" key="5">
    <source>
        <dbReference type="ARBA" id="ARBA00022723"/>
    </source>
</evidence>
<evidence type="ECO:0000256" key="4">
    <source>
        <dbReference type="ARBA" id="ARBA00022692"/>
    </source>
</evidence>
<accession>A0A1S3FBV0</accession>
<dbReference type="Gene3D" id="2.60.40.10">
    <property type="entry name" value="Immunoglobulins"/>
    <property type="match status" value="2"/>
</dbReference>
<feature type="chain" id="PRO_5010317235" description="Prolactin receptor" evidence="14">
    <location>
        <begin position="25"/>
        <end position="625"/>
    </location>
</feature>
<dbReference type="SUPFAM" id="SSF49265">
    <property type="entry name" value="Fibronectin type III"/>
    <property type="match status" value="2"/>
</dbReference>
<evidence type="ECO:0000256" key="1">
    <source>
        <dbReference type="ARBA" id="ARBA00004479"/>
    </source>
</evidence>
<name>A0A1S3FBV0_DIPOR</name>
<feature type="signal peptide" evidence="14">
    <location>
        <begin position="1"/>
        <end position="24"/>
    </location>
</feature>
<dbReference type="InParanoid" id="A0A1S3FBV0"/>
<dbReference type="FunFam" id="2.60.40.10:FF:000287">
    <property type="entry name" value="Prolactin receptor"/>
    <property type="match status" value="1"/>
</dbReference>
<evidence type="ECO:0000313" key="18">
    <source>
        <dbReference type="Proteomes" id="UP000081671"/>
    </source>
</evidence>
<organism evidence="18 19">
    <name type="scientific">Dipodomys ordii</name>
    <name type="common">Ord's kangaroo rat</name>
    <dbReference type="NCBI Taxonomy" id="10020"/>
    <lineage>
        <taxon>Eukaryota</taxon>
        <taxon>Metazoa</taxon>
        <taxon>Chordata</taxon>
        <taxon>Craniata</taxon>
        <taxon>Vertebrata</taxon>
        <taxon>Euteleostomi</taxon>
        <taxon>Mammalia</taxon>
        <taxon>Eutheria</taxon>
        <taxon>Euarchontoglires</taxon>
        <taxon>Glires</taxon>
        <taxon>Rodentia</taxon>
        <taxon>Castorimorpha</taxon>
        <taxon>Heteromyidae</taxon>
        <taxon>Dipodomyinae</taxon>
        <taxon>Dipodomys</taxon>
    </lineage>
</organism>
<comment type="domain">
    <text evidence="14">The box 1 motif is required for JAK interaction and/or activation.</text>
</comment>
<protein>
    <recommendedName>
        <fullName evidence="3 14">Prolactin receptor</fullName>
        <shortName evidence="14">PRL-R</shortName>
    </recommendedName>
</protein>
<dbReference type="GO" id="GO:0004925">
    <property type="term" value="F:prolactin receptor activity"/>
    <property type="evidence" value="ECO:0007669"/>
    <property type="project" value="TreeGrafter"/>
</dbReference>
<evidence type="ECO:0000256" key="14">
    <source>
        <dbReference type="RuleBase" id="RU365035"/>
    </source>
</evidence>
<dbReference type="GO" id="GO:0043235">
    <property type="term" value="C:receptor complex"/>
    <property type="evidence" value="ECO:0007669"/>
    <property type="project" value="TreeGrafter"/>
</dbReference>
<dbReference type="InterPro" id="IPR003961">
    <property type="entry name" value="FN3_dom"/>
</dbReference>
<dbReference type="PANTHER" id="PTHR23036">
    <property type="entry name" value="CYTOKINE RECEPTOR"/>
    <property type="match status" value="1"/>
</dbReference>
<gene>
    <name evidence="19" type="primary">Prlr</name>
    <name evidence="14" type="synonym">PRLR</name>
</gene>
<feature type="domain" description="Fibronectin type-III" evidence="17">
    <location>
        <begin position="27"/>
        <end position="128"/>
    </location>
</feature>
<evidence type="ECO:0000313" key="19">
    <source>
        <dbReference type="RefSeq" id="XP_012874001.1"/>
    </source>
</evidence>
<dbReference type="PANTHER" id="PTHR23036:SF86">
    <property type="entry name" value="PROLACTIN RECEPTOR"/>
    <property type="match status" value="1"/>
</dbReference>
<keyword evidence="6 14" id="KW-0732">Signal</keyword>
<sequence length="625" mass="70135">MKENVASTIACILLLFLHISLLNGESPPGMPEIVSCLSPEKETFTCWWKLGTDGGLPTNYTVYYKKERENITYECPDYTTGGPNSCYFSKKHTSLWKTYTVWMTATNRLGSSASIPYTVEVIYIVVPHPPMNLTLEVKHPKYRKPYLWIEWQPPTIIDVRSGWLTLQYEIRLKPEKAAEWETHFAGQQTKFQILSLHPGLKYSVQVRCKPDHGNWSQWSPEHSIQIPSDFPTDDTTMWIFVAVLSAAVCLITIWAMALKGSSLVTCIFPPVPGPKIKGFDTRLLEKGKSEELLSALGCHDFPPASDCEDLLVEFLEVDDSEEQQLMPANSKEHPSPGVKPARLDPDSDSGRGSCDSHSLLSEKCEETQASPHTFHTSGVREKPETPEANITCPQDFQSIPGEGNIHFFHADESKSSTWPLPQPGQQNPRSPYHSIADMCKLAGGPVGPIATLLDKAVQDALKYSKTMANEEEEEKTVEQEVESFFHPKPKQDTVWLLPQEESPLISVKPLDYVEIHKVNKDGELTLLPKQRENSEQTEMSRAPDSSKEYAKVSTVIDNNILVLMPDPRAQNVALFEESIKESPPSLQQNQSEKDLASFPATSSKCKNQQGGLDYLDPTCFMHSFH</sequence>
<feature type="region of interest" description="Disordered" evidence="16">
    <location>
        <begin position="527"/>
        <end position="546"/>
    </location>
</feature>
<keyword evidence="18" id="KW-1185">Reference proteome</keyword>
<dbReference type="InterPro" id="IPR013783">
    <property type="entry name" value="Ig-like_fold"/>
</dbReference>
<dbReference type="AlphaFoldDB" id="A0A1S3FBV0"/>
<keyword evidence="8 14" id="KW-0862">Zinc</keyword>
<evidence type="ECO:0000256" key="8">
    <source>
        <dbReference type="ARBA" id="ARBA00022833"/>
    </source>
</evidence>
<keyword evidence="11 14" id="KW-1015">Disulfide bond</keyword>
<dbReference type="PROSITE" id="PS01352">
    <property type="entry name" value="HEMATOPO_REC_L_F1"/>
    <property type="match status" value="1"/>
</dbReference>